<dbReference type="PANTHER" id="PTHR38011:SF11">
    <property type="entry name" value="2,5-DIAMINO-6-RIBOSYLAMINO-4(3H)-PYRIMIDINONE 5'-PHOSPHATE REDUCTASE"/>
    <property type="match status" value="1"/>
</dbReference>
<dbReference type="InterPro" id="IPR050765">
    <property type="entry name" value="Riboflavin_Biosynth_HTPR"/>
</dbReference>
<proteinExistence type="predicted"/>
<feature type="domain" description="Bacterial bifunctional deaminase-reductase C-terminal" evidence="1">
    <location>
        <begin position="3"/>
        <end position="162"/>
    </location>
</feature>
<organism evidence="2 3">
    <name type="scientific">Terrisporobacter hibernicus</name>
    <dbReference type="NCBI Taxonomy" id="2813371"/>
    <lineage>
        <taxon>Bacteria</taxon>
        <taxon>Bacillati</taxon>
        <taxon>Bacillota</taxon>
        <taxon>Clostridia</taxon>
        <taxon>Peptostreptococcales</taxon>
        <taxon>Peptostreptococcaceae</taxon>
        <taxon>Terrisporobacter</taxon>
    </lineage>
</organism>
<sequence>MMRKIIFNLAMSVDGYISDDDGGFEWIVGENNNSLDTKEQFEFNKFLETCDTIVMGRKSYEDIPKETFDEFSDKKVYLVTNKKLSVNKDNVEIINGDIVKKILKLRNEEGKNIWIFGGAILADTFIKADVIDEYIIGIIPCILGNGRKLFLENNPTINLHLKNYSFADGIGVLTYAKR</sequence>
<keyword evidence="3" id="KW-1185">Reference proteome</keyword>
<dbReference type="EMBL" id="CP081135">
    <property type="protein sequence ID" value="UEL47819.1"/>
    <property type="molecule type" value="Genomic_DNA"/>
</dbReference>
<dbReference type="RefSeq" id="WP_228416147.1">
    <property type="nucleotide sequence ID" value="NZ_CP081135.1"/>
</dbReference>
<dbReference type="Pfam" id="PF01872">
    <property type="entry name" value="RibD_C"/>
    <property type="match status" value="1"/>
</dbReference>
<dbReference type="GO" id="GO:0009231">
    <property type="term" value="P:riboflavin biosynthetic process"/>
    <property type="evidence" value="ECO:0007669"/>
    <property type="project" value="InterPro"/>
</dbReference>
<evidence type="ECO:0000259" key="1">
    <source>
        <dbReference type="Pfam" id="PF01872"/>
    </source>
</evidence>
<dbReference type="GO" id="GO:0008703">
    <property type="term" value="F:5-amino-6-(5-phosphoribosylamino)uracil reductase activity"/>
    <property type="evidence" value="ECO:0007669"/>
    <property type="project" value="InterPro"/>
</dbReference>
<name>A0AAX2ZES0_9FIRM</name>
<accession>A0AAX2ZES0</accession>
<reference evidence="2 3" key="1">
    <citation type="journal article" date="2023" name="Int. J. Syst. Evol. Microbiol.">
        <title>Terrisporobacter hibernicus sp. nov., isolated from bovine faeces in Northern Ireland.</title>
        <authorList>
            <person name="Mitchell M."/>
            <person name="Nguyen S.V."/>
            <person name="Connor M."/>
            <person name="Fairley D.J."/>
            <person name="Donoghue O."/>
            <person name="Marshall H."/>
            <person name="Koolman L."/>
            <person name="McMullan G."/>
            <person name="Schaffer K.E."/>
            <person name="McGrath J.W."/>
            <person name="Fanning S."/>
        </authorList>
    </citation>
    <scope>NUCLEOTIDE SEQUENCE [LARGE SCALE GENOMIC DNA]</scope>
    <source>
        <strain evidence="2 3">MCA3</strain>
    </source>
</reference>
<dbReference type="InterPro" id="IPR002734">
    <property type="entry name" value="RibDG_C"/>
</dbReference>
<dbReference type="Gene3D" id="3.40.430.10">
    <property type="entry name" value="Dihydrofolate Reductase, subunit A"/>
    <property type="match status" value="1"/>
</dbReference>
<dbReference type="Proteomes" id="UP001198983">
    <property type="component" value="Chromosome"/>
</dbReference>
<protein>
    <submittedName>
        <fullName evidence="2">Dihydrofolate reductase family protein</fullName>
    </submittedName>
</protein>
<dbReference type="SUPFAM" id="SSF53597">
    <property type="entry name" value="Dihydrofolate reductase-like"/>
    <property type="match status" value="1"/>
</dbReference>
<dbReference type="PANTHER" id="PTHR38011">
    <property type="entry name" value="DIHYDROFOLATE REDUCTASE FAMILY PROTEIN (AFU_ORTHOLOGUE AFUA_8G06820)"/>
    <property type="match status" value="1"/>
</dbReference>
<evidence type="ECO:0000313" key="3">
    <source>
        <dbReference type="Proteomes" id="UP001198983"/>
    </source>
</evidence>
<dbReference type="InterPro" id="IPR024072">
    <property type="entry name" value="DHFR-like_dom_sf"/>
</dbReference>
<gene>
    <name evidence="2" type="ORF">JW646_19730</name>
</gene>
<dbReference type="AlphaFoldDB" id="A0AAX2ZES0"/>
<evidence type="ECO:0000313" key="2">
    <source>
        <dbReference type="EMBL" id="UEL47819.1"/>
    </source>
</evidence>
<dbReference type="KEGG" id="tem:JW646_19730"/>